<sequence>MHNPTQPDPTYQPPQVTERRRPAEPGSFSEPGFQPKRRDDTDKSMPPQQSPGSLAGEPGGCHTLDAKHR</sequence>
<keyword evidence="3" id="KW-1185">Reference proteome</keyword>
<evidence type="ECO:0000256" key="1">
    <source>
        <dbReference type="SAM" id="MobiDB-lite"/>
    </source>
</evidence>
<dbReference type="EMBL" id="LT629797">
    <property type="protein sequence ID" value="SDU78597.1"/>
    <property type="molecule type" value="Genomic_DNA"/>
</dbReference>
<gene>
    <name evidence="2" type="ORF">SAMN05216363_1129</name>
</gene>
<feature type="compositionally biased region" description="Pro residues" evidence="1">
    <location>
        <begin position="1"/>
        <end position="12"/>
    </location>
</feature>
<proteinExistence type="predicted"/>
<name>A0A1H2LC49_9PSED</name>
<evidence type="ECO:0000313" key="2">
    <source>
        <dbReference type="EMBL" id="SDU78597.1"/>
    </source>
</evidence>
<protein>
    <submittedName>
        <fullName evidence="2">Uncharacterized protein</fullName>
    </submittedName>
</protein>
<evidence type="ECO:0000313" key="3">
    <source>
        <dbReference type="Proteomes" id="UP000198675"/>
    </source>
</evidence>
<feature type="region of interest" description="Disordered" evidence="1">
    <location>
        <begin position="1"/>
        <end position="69"/>
    </location>
</feature>
<organism evidence="2 3">
    <name type="scientific">Pseudomonas sihuiensis</name>
    <dbReference type="NCBI Taxonomy" id="1274359"/>
    <lineage>
        <taxon>Bacteria</taxon>
        <taxon>Pseudomonadati</taxon>
        <taxon>Pseudomonadota</taxon>
        <taxon>Gammaproteobacteria</taxon>
        <taxon>Pseudomonadales</taxon>
        <taxon>Pseudomonadaceae</taxon>
        <taxon>Pseudomonas</taxon>
    </lineage>
</organism>
<dbReference type="AlphaFoldDB" id="A0A1H2LC49"/>
<dbReference type="Proteomes" id="UP000198675">
    <property type="component" value="Chromosome I"/>
</dbReference>
<reference evidence="3" key="1">
    <citation type="submission" date="2016-10" db="EMBL/GenBank/DDBJ databases">
        <authorList>
            <person name="Varghese N."/>
            <person name="Submissions S."/>
        </authorList>
    </citation>
    <scope>NUCLEOTIDE SEQUENCE [LARGE SCALE GENOMIC DNA]</scope>
    <source>
        <strain evidence="3">KCTC 32246</strain>
    </source>
</reference>
<accession>A0A1H2LC49</accession>